<feature type="region of interest" description="Disordered" evidence="1">
    <location>
        <begin position="148"/>
        <end position="200"/>
    </location>
</feature>
<reference evidence="2" key="1">
    <citation type="journal article" date="2022" name="Front. Genet.">
        <title>Chromosome-Scale Assembly of the Dendrobium nobile Genome Provides Insights Into the Molecular Mechanism of the Biosynthesis of the Medicinal Active Ingredient of Dendrobium.</title>
        <authorList>
            <person name="Xu Q."/>
            <person name="Niu S.-C."/>
            <person name="Li K.-L."/>
            <person name="Zheng P.-J."/>
            <person name="Zhang X.-J."/>
            <person name="Jia Y."/>
            <person name="Liu Y."/>
            <person name="Niu Y.-X."/>
            <person name="Yu L.-H."/>
            <person name="Chen D.-F."/>
            <person name="Zhang G.-Q."/>
        </authorList>
    </citation>
    <scope>NUCLEOTIDE SEQUENCE</scope>
    <source>
        <tissue evidence="2">Leaf</tissue>
    </source>
</reference>
<gene>
    <name evidence="2" type="ORF">KFK09_022596</name>
</gene>
<name>A0A8T3AKE7_DENNO</name>
<dbReference type="Proteomes" id="UP000829196">
    <property type="component" value="Unassembled WGS sequence"/>
</dbReference>
<evidence type="ECO:0000256" key="1">
    <source>
        <dbReference type="SAM" id="MobiDB-lite"/>
    </source>
</evidence>
<proteinExistence type="predicted"/>
<sequence>MSEELLPWLGSLSSSIGTCFSGEDESLEDLVNNKSVELNTKADFKEVGEEVPLVQAEPDLSNWNNELSKGNELQGAVSKVQLEVLNKEQELRNKSGIEPKTLFSAVIENKFDVLNSLLEEGEIIVTDEVNDHSMVEKEELAVSIAKRDKDISKEEPSDIVEATSKKKGTKQLKGLGPINLGPRSRRLDGDKLGMESPHFQ</sequence>
<dbReference type="AlphaFoldDB" id="A0A8T3AKE7"/>
<comment type="caution">
    <text evidence="2">The sequence shown here is derived from an EMBL/GenBank/DDBJ whole genome shotgun (WGS) entry which is preliminary data.</text>
</comment>
<protein>
    <submittedName>
        <fullName evidence="2">Uncharacterized protein</fullName>
    </submittedName>
</protein>
<dbReference type="EMBL" id="JAGYWB010000016">
    <property type="protein sequence ID" value="KAI0496282.1"/>
    <property type="molecule type" value="Genomic_DNA"/>
</dbReference>
<keyword evidence="3" id="KW-1185">Reference proteome</keyword>
<accession>A0A8T3AKE7</accession>
<evidence type="ECO:0000313" key="2">
    <source>
        <dbReference type="EMBL" id="KAI0496282.1"/>
    </source>
</evidence>
<evidence type="ECO:0000313" key="3">
    <source>
        <dbReference type="Proteomes" id="UP000829196"/>
    </source>
</evidence>
<organism evidence="2 3">
    <name type="scientific">Dendrobium nobile</name>
    <name type="common">Orchid</name>
    <dbReference type="NCBI Taxonomy" id="94219"/>
    <lineage>
        <taxon>Eukaryota</taxon>
        <taxon>Viridiplantae</taxon>
        <taxon>Streptophyta</taxon>
        <taxon>Embryophyta</taxon>
        <taxon>Tracheophyta</taxon>
        <taxon>Spermatophyta</taxon>
        <taxon>Magnoliopsida</taxon>
        <taxon>Liliopsida</taxon>
        <taxon>Asparagales</taxon>
        <taxon>Orchidaceae</taxon>
        <taxon>Epidendroideae</taxon>
        <taxon>Malaxideae</taxon>
        <taxon>Dendrobiinae</taxon>
        <taxon>Dendrobium</taxon>
    </lineage>
</organism>